<dbReference type="InParanoid" id="A0A1E7EIT8"/>
<keyword evidence="3" id="KW-1185">Reference proteome</keyword>
<evidence type="ECO:0000313" key="2">
    <source>
        <dbReference type="EMBL" id="OEU05805.1"/>
    </source>
</evidence>
<dbReference type="EMBL" id="KV784463">
    <property type="protein sequence ID" value="OEU05805.1"/>
    <property type="molecule type" value="Genomic_DNA"/>
</dbReference>
<feature type="domain" description="Helicase-associated" evidence="1">
    <location>
        <begin position="140"/>
        <end position="205"/>
    </location>
</feature>
<name>A0A1E7EIT8_9STRA</name>
<feature type="domain" description="Helicase-associated" evidence="1">
    <location>
        <begin position="66"/>
        <end position="131"/>
    </location>
</feature>
<proteinExistence type="predicted"/>
<feature type="non-terminal residue" evidence="2">
    <location>
        <position position="215"/>
    </location>
</feature>
<reference evidence="2 3" key="1">
    <citation type="submission" date="2016-09" db="EMBL/GenBank/DDBJ databases">
        <title>Extensive genetic diversity and differential bi-allelic expression allows diatom success in the polar Southern Ocean.</title>
        <authorList>
            <consortium name="DOE Joint Genome Institute"/>
            <person name="Mock T."/>
            <person name="Otillar R.P."/>
            <person name="Strauss J."/>
            <person name="Dupont C."/>
            <person name="Frickenhaus S."/>
            <person name="Maumus F."/>
            <person name="Mcmullan M."/>
            <person name="Sanges R."/>
            <person name="Schmutz J."/>
            <person name="Toseland A."/>
            <person name="Valas R."/>
            <person name="Veluchamy A."/>
            <person name="Ward B.J."/>
            <person name="Allen A."/>
            <person name="Barry K."/>
            <person name="Falciatore A."/>
            <person name="Ferrante M."/>
            <person name="Fortunato A.E."/>
            <person name="Gloeckner G."/>
            <person name="Gruber A."/>
            <person name="Hipkin R."/>
            <person name="Janech M."/>
            <person name="Kroth P."/>
            <person name="Leese F."/>
            <person name="Lindquist E."/>
            <person name="Lyon B.R."/>
            <person name="Martin J."/>
            <person name="Mayer C."/>
            <person name="Parker M."/>
            <person name="Quesneville H."/>
            <person name="Raymond J."/>
            <person name="Uhlig C."/>
            <person name="Valentin K.U."/>
            <person name="Worden A.Z."/>
            <person name="Armbrust E.V."/>
            <person name="Bowler C."/>
            <person name="Green B."/>
            <person name="Moulton V."/>
            <person name="Van Oosterhout C."/>
            <person name="Grigoriev I."/>
        </authorList>
    </citation>
    <scope>NUCLEOTIDE SEQUENCE [LARGE SCALE GENOMIC DNA]</scope>
    <source>
        <strain evidence="2 3">CCMP1102</strain>
    </source>
</reference>
<dbReference type="PANTHER" id="PTHR33418:SF1">
    <property type="entry name" value="HELICASE-ASSOCIATED DOMAIN-CONTAINING PROTEIN"/>
    <property type="match status" value="1"/>
</dbReference>
<accession>A0A1E7EIT8</accession>
<feature type="domain" description="Helicase-associated" evidence="1">
    <location>
        <begin position="1"/>
        <end position="58"/>
    </location>
</feature>
<dbReference type="Proteomes" id="UP000095751">
    <property type="component" value="Unassembled WGS sequence"/>
</dbReference>
<dbReference type="InterPro" id="IPR005114">
    <property type="entry name" value="Helicase_assoc"/>
</dbReference>
<dbReference type="OrthoDB" id="42040at2759"/>
<protein>
    <recommendedName>
        <fullName evidence="1">Helicase-associated domain-containing protein</fullName>
    </recommendedName>
</protein>
<dbReference type="Pfam" id="PF03457">
    <property type="entry name" value="HA"/>
    <property type="match status" value="3"/>
</dbReference>
<dbReference type="AlphaFoldDB" id="A0A1E7EIT8"/>
<feature type="non-terminal residue" evidence="2">
    <location>
        <position position="1"/>
    </location>
</feature>
<sequence>LADYKEKNGHCIVPRSFQGYGNLGQWVSYQRQEYKKYKGSKPSRMTNERIRALEKLGFRWKIVYTKFDDRLAQLADYKEKNGHCIVPQSFQGYGNLGQWVDNQRQEYKKYKESKPSNMTDERIRELEKLDFKWRICTKLNFEDRLAQLADYKEKNGHCIVPQSFQGNGKLGQWVNSTRMQYKKYKESKPSNMTNERICALEKLDFKWQAKSRHAP</sequence>
<dbReference type="Gene3D" id="6.10.140.530">
    <property type="match status" value="3"/>
</dbReference>
<evidence type="ECO:0000259" key="1">
    <source>
        <dbReference type="Pfam" id="PF03457"/>
    </source>
</evidence>
<organism evidence="2 3">
    <name type="scientific">Fragilariopsis cylindrus CCMP1102</name>
    <dbReference type="NCBI Taxonomy" id="635003"/>
    <lineage>
        <taxon>Eukaryota</taxon>
        <taxon>Sar</taxon>
        <taxon>Stramenopiles</taxon>
        <taxon>Ochrophyta</taxon>
        <taxon>Bacillariophyta</taxon>
        <taxon>Bacillariophyceae</taxon>
        <taxon>Bacillariophycidae</taxon>
        <taxon>Bacillariales</taxon>
        <taxon>Bacillariaceae</taxon>
        <taxon>Fragilariopsis</taxon>
    </lineage>
</organism>
<evidence type="ECO:0000313" key="3">
    <source>
        <dbReference type="Proteomes" id="UP000095751"/>
    </source>
</evidence>
<dbReference type="KEGG" id="fcy:FRACYDRAFT_153343"/>
<dbReference type="PANTHER" id="PTHR33418">
    <property type="entry name" value="HELICASE-ASSOCIATED"/>
    <property type="match status" value="1"/>
</dbReference>
<gene>
    <name evidence="2" type="ORF">FRACYDRAFT_153343</name>
</gene>